<keyword evidence="3" id="KW-1185">Reference proteome</keyword>
<dbReference type="Proteomes" id="UP001610444">
    <property type="component" value="Unassembled WGS sequence"/>
</dbReference>
<feature type="compositionally biased region" description="Low complexity" evidence="1">
    <location>
        <begin position="76"/>
        <end position="90"/>
    </location>
</feature>
<feature type="compositionally biased region" description="Acidic residues" evidence="1">
    <location>
        <begin position="118"/>
        <end position="139"/>
    </location>
</feature>
<organism evidence="2 3">
    <name type="scientific">Aspergillus pseudodeflectus</name>
    <dbReference type="NCBI Taxonomy" id="176178"/>
    <lineage>
        <taxon>Eukaryota</taxon>
        <taxon>Fungi</taxon>
        <taxon>Dikarya</taxon>
        <taxon>Ascomycota</taxon>
        <taxon>Pezizomycotina</taxon>
        <taxon>Eurotiomycetes</taxon>
        <taxon>Eurotiomycetidae</taxon>
        <taxon>Eurotiales</taxon>
        <taxon>Aspergillaceae</taxon>
        <taxon>Aspergillus</taxon>
        <taxon>Aspergillus subgen. Nidulantes</taxon>
    </lineage>
</organism>
<sequence>MWLWNTIFKTQSFHIDLDGVAAAWPGDEKPTPKALKEHLSKYRKSLGGDNKITFGMSAKRTADDGAPVGKPRKKTTGAATGAGAQKNKATPKPRGATVAKGKSANAKGKGKAAIKEEVQDEERSEEDTGDVDMDDDEQEQGVKAEFNNEREMFPGVGAEVDSQETLDMPFIKPDPGMEDDFF</sequence>
<protein>
    <submittedName>
        <fullName evidence="2">Uncharacterized protein</fullName>
    </submittedName>
</protein>
<gene>
    <name evidence="2" type="ORF">BJX68DRAFT_265044</name>
</gene>
<evidence type="ECO:0000313" key="2">
    <source>
        <dbReference type="EMBL" id="KAL2853577.1"/>
    </source>
</evidence>
<name>A0ABR4KNI6_9EURO</name>
<feature type="region of interest" description="Disordered" evidence="1">
    <location>
        <begin position="46"/>
        <end position="182"/>
    </location>
</feature>
<dbReference type="RefSeq" id="XP_070900943.1">
    <property type="nucleotide sequence ID" value="XM_071045142.1"/>
</dbReference>
<dbReference type="EMBL" id="JBFXLR010000013">
    <property type="protein sequence ID" value="KAL2853577.1"/>
    <property type="molecule type" value="Genomic_DNA"/>
</dbReference>
<dbReference type="GeneID" id="98160306"/>
<feature type="compositionally biased region" description="Basic and acidic residues" evidence="1">
    <location>
        <begin position="140"/>
        <end position="152"/>
    </location>
</feature>
<evidence type="ECO:0000256" key="1">
    <source>
        <dbReference type="SAM" id="MobiDB-lite"/>
    </source>
</evidence>
<accession>A0ABR4KNI6</accession>
<reference evidence="2 3" key="1">
    <citation type="submission" date="2024-07" db="EMBL/GenBank/DDBJ databases">
        <title>Section-level genome sequencing and comparative genomics of Aspergillus sections Usti and Cavernicolus.</title>
        <authorList>
            <consortium name="Lawrence Berkeley National Laboratory"/>
            <person name="Nybo J.L."/>
            <person name="Vesth T.C."/>
            <person name="Theobald S."/>
            <person name="Frisvad J.C."/>
            <person name="Larsen T.O."/>
            <person name="Kjaerboelling I."/>
            <person name="Rothschild-Mancinelli K."/>
            <person name="Lyhne E.K."/>
            <person name="Kogle M.E."/>
            <person name="Barry K."/>
            <person name="Clum A."/>
            <person name="Na H."/>
            <person name="Ledsgaard L."/>
            <person name="Lin J."/>
            <person name="Lipzen A."/>
            <person name="Kuo A."/>
            <person name="Riley R."/>
            <person name="Mondo S."/>
            <person name="LaButti K."/>
            <person name="Haridas S."/>
            <person name="Pangalinan J."/>
            <person name="Salamov A.A."/>
            <person name="Simmons B.A."/>
            <person name="Magnuson J.K."/>
            <person name="Chen J."/>
            <person name="Drula E."/>
            <person name="Henrissat B."/>
            <person name="Wiebenga A."/>
            <person name="Lubbers R.J."/>
            <person name="Gomes A.C."/>
            <person name="Macurrencykelacurrency M.R."/>
            <person name="Stajich J."/>
            <person name="Grigoriev I.V."/>
            <person name="Mortensen U.H."/>
            <person name="De vries R.P."/>
            <person name="Baker S.E."/>
            <person name="Andersen M.R."/>
        </authorList>
    </citation>
    <scope>NUCLEOTIDE SEQUENCE [LARGE SCALE GENOMIC DNA]</scope>
    <source>
        <strain evidence="2 3">CBS 756.74</strain>
    </source>
</reference>
<proteinExistence type="predicted"/>
<comment type="caution">
    <text evidence="2">The sequence shown here is derived from an EMBL/GenBank/DDBJ whole genome shotgun (WGS) entry which is preliminary data.</text>
</comment>
<evidence type="ECO:0000313" key="3">
    <source>
        <dbReference type="Proteomes" id="UP001610444"/>
    </source>
</evidence>